<dbReference type="SUPFAM" id="SSF55781">
    <property type="entry name" value="GAF domain-like"/>
    <property type="match status" value="1"/>
</dbReference>
<dbReference type="InterPro" id="IPR013656">
    <property type="entry name" value="PAS_4"/>
</dbReference>
<dbReference type="PANTHER" id="PTHR43304:SF1">
    <property type="entry name" value="PAC DOMAIN-CONTAINING PROTEIN"/>
    <property type="match status" value="1"/>
</dbReference>
<dbReference type="SMART" id="SM00091">
    <property type="entry name" value="PAS"/>
    <property type="match status" value="3"/>
</dbReference>
<evidence type="ECO:0000259" key="7">
    <source>
        <dbReference type="PROSITE" id="PS50112"/>
    </source>
</evidence>
<dbReference type="NCBIfam" id="TIGR00229">
    <property type="entry name" value="sensory_box"/>
    <property type="match status" value="2"/>
</dbReference>
<dbReference type="InterPro" id="IPR029016">
    <property type="entry name" value="GAF-like_dom_sf"/>
</dbReference>
<organism evidence="9 10">
    <name type="scientific">Pseudomonas lalucatii</name>
    <dbReference type="NCBI Taxonomy" id="1424203"/>
    <lineage>
        <taxon>Bacteria</taxon>
        <taxon>Pseudomonadati</taxon>
        <taxon>Pseudomonadota</taxon>
        <taxon>Gammaproteobacteria</taxon>
        <taxon>Pseudomonadales</taxon>
        <taxon>Pseudomonadaceae</taxon>
        <taxon>Pseudomonas</taxon>
    </lineage>
</organism>
<dbReference type="PROSITE" id="PS50112">
    <property type="entry name" value="PAS"/>
    <property type="match status" value="2"/>
</dbReference>
<comment type="caution">
    <text evidence="9">The sequence shown here is derived from an EMBL/GenBank/DDBJ whole genome shotgun (WGS) entry which is preliminary data.</text>
</comment>
<evidence type="ECO:0000313" key="10">
    <source>
        <dbReference type="Proteomes" id="UP001196601"/>
    </source>
</evidence>
<sequence>MRPERLTPLRLAGLYGLFGIVWTLSSDYLLAATVSDPALSARLQTLKGLAFVLLGGLLIFHVSRRSRQAQQQLLGALTHNARLWQQAQRNAALGSWEYREGFHWSPEALHLLGRDAGNASSTLEQLLSWLHPAERQAVQRACEALLAQHKALAICARLHQPHRHQATWLMLRGEVDADGRILGTLQDISGQKRDEAALRESEQRFRQLFEQTPRLAVQGYDRERRVVYWNAASTQLYGYSLQEAMGKRLEDLIVPLPARNQVASALNHWLLGGPPTPPAEMQLQRKDGNPVWVYSSRSLRLDSRDQPELYCIDIDISEHKRLDERLRASEASYRELVEQLAEAIVTTDADGHLSFLNPAWERLSGYIGYESLGRPLARFLEGADGARLREQIGAIARGEQIGLRGDFRLLTRHGQLRWVELQLSRRADHSLGGSLRDNHEHYLKLQLQQARSTLLEALFMQQPLQQILEGICRHLQALNPPMRVSVMLQDRQQRLHVAAAPDLPAAYCAAIDGIEAGPEVGSCGHAAYSGELVIAEDLANHPYWRDFRAAAVGAGLHACWSLPFKDEQGRAIGTLGIYYDRPRRPSALDITLAGGFAQLAGLAVQHGAGQPASPNGGHRSPS</sequence>
<dbReference type="InterPro" id="IPR001610">
    <property type="entry name" value="PAC"/>
</dbReference>
<dbReference type="EMBL" id="JADPMV010000002">
    <property type="protein sequence ID" value="MBS7664012.1"/>
    <property type="molecule type" value="Genomic_DNA"/>
</dbReference>
<dbReference type="Gene3D" id="3.30.450.20">
    <property type="entry name" value="PAS domain"/>
    <property type="match status" value="3"/>
</dbReference>
<dbReference type="InterPro" id="IPR003018">
    <property type="entry name" value="GAF"/>
</dbReference>
<reference evidence="9 10" key="1">
    <citation type="journal article" date="2021" name="Syst. Appl. Microbiol.">
        <title>Pseudomonas lalucatii sp. nov. isolated from Vallgornera, a karstic cave in Mallorca, Western Mediterranean.</title>
        <authorList>
            <person name="Busquets A."/>
            <person name="Mulet M."/>
            <person name="Gomila M."/>
            <person name="Garcia-Valdes E."/>
        </authorList>
    </citation>
    <scope>NUCLEOTIDE SEQUENCE [LARGE SCALE GENOMIC DNA]</scope>
    <source>
        <strain evidence="9 10">R1b54</strain>
    </source>
</reference>
<dbReference type="PANTHER" id="PTHR43304">
    <property type="entry name" value="PHYTOCHROME-LIKE PROTEIN CPH1"/>
    <property type="match status" value="1"/>
</dbReference>
<dbReference type="InterPro" id="IPR013767">
    <property type="entry name" value="PAS_fold"/>
</dbReference>
<accession>A0ABS5Q6A8</accession>
<feature type="transmembrane region" description="Helical" evidence="6">
    <location>
        <begin position="12"/>
        <end position="31"/>
    </location>
</feature>
<evidence type="ECO:0000256" key="5">
    <source>
        <dbReference type="ARBA" id="ARBA00022777"/>
    </source>
</evidence>
<keyword evidence="6" id="KW-1133">Transmembrane helix</keyword>
<dbReference type="InterPro" id="IPR035965">
    <property type="entry name" value="PAS-like_dom_sf"/>
</dbReference>
<dbReference type="SMART" id="SM00065">
    <property type="entry name" value="GAF"/>
    <property type="match status" value="1"/>
</dbReference>
<dbReference type="Gene3D" id="3.30.450.40">
    <property type="match status" value="1"/>
</dbReference>
<dbReference type="PROSITE" id="PS50113">
    <property type="entry name" value="PAC"/>
    <property type="match status" value="1"/>
</dbReference>
<evidence type="ECO:0000259" key="8">
    <source>
        <dbReference type="PROSITE" id="PS50113"/>
    </source>
</evidence>
<protein>
    <recommendedName>
        <fullName evidence="2">histidine kinase</fullName>
        <ecNumber evidence="2">2.7.13.3</ecNumber>
    </recommendedName>
</protein>
<keyword evidence="6" id="KW-0472">Membrane</keyword>
<feature type="domain" description="PAC" evidence="8">
    <location>
        <begin position="277"/>
        <end position="328"/>
    </location>
</feature>
<evidence type="ECO:0000256" key="4">
    <source>
        <dbReference type="ARBA" id="ARBA00022679"/>
    </source>
</evidence>
<dbReference type="Pfam" id="PF08448">
    <property type="entry name" value="PAS_4"/>
    <property type="match status" value="1"/>
</dbReference>
<feature type="domain" description="PAS" evidence="7">
    <location>
        <begin position="201"/>
        <end position="255"/>
    </location>
</feature>
<evidence type="ECO:0000313" key="9">
    <source>
        <dbReference type="EMBL" id="MBS7664012.1"/>
    </source>
</evidence>
<dbReference type="SUPFAM" id="SSF55785">
    <property type="entry name" value="PYP-like sensor domain (PAS domain)"/>
    <property type="match status" value="3"/>
</dbReference>
<dbReference type="EC" id="2.7.13.3" evidence="2"/>
<dbReference type="InterPro" id="IPR052162">
    <property type="entry name" value="Sensor_kinase/Photoreceptor"/>
</dbReference>
<keyword evidence="4" id="KW-0808">Transferase</keyword>
<evidence type="ECO:0000256" key="6">
    <source>
        <dbReference type="SAM" id="Phobius"/>
    </source>
</evidence>
<dbReference type="SMART" id="SM00086">
    <property type="entry name" value="PAC"/>
    <property type="match status" value="2"/>
</dbReference>
<comment type="catalytic activity">
    <reaction evidence="1">
        <text>ATP + protein L-histidine = ADP + protein N-phospho-L-histidine.</text>
        <dbReference type="EC" id="2.7.13.3"/>
    </reaction>
</comment>
<proteinExistence type="predicted"/>
<feature type="domain" description="PAS" evidence="7">
    <location>
        <begin position="329"/>
        <end position="399"/>
    </location>
</feature>
<keyword evidence="3" id="KW-0597">Phosphoprotein</keyword>
<name>A0ABS5Q6A8_9PSED</name>
<dbReference type="InterPro" id="IPR000700">
    <property type="entry name" value="PAS-assoc_C"/>
</dbReference>
<gene>
    <name evidence="9" type="ORF">I0D00_18975</name>
</gene>
<dbReference type="Proteomes" id="UP001196601">
    <property type="component" value="Unassembled WGS sequence"/>
</dbReference>
<dbReference type="Pfam" id="PF00989">
    <property type="entry name" value="PAS"/>
    <property type="match status" value="1"/>
</dbReference>
<evidence type="ECO:0000256" key="1">
    <source>
        <dbReference type="ARBA" id="ARBA00000085"/>
    </source>
</evidence>
<keyword evidence="6" id="KW-0812">Transmembrane</keyword>
<evidence type="ECO:0000256" key="2">
    <source>
        <dbReference type="ARBA" id="ARBA00012438"/>
    </source>
</evidence>
<dbReference type="InterPro" id="IPR000014">
    <property type="entry name" value="PAS"/>
</dbReference>
<evidence type="ECO:0000256" key="3">
    <source>
        <dbReference type="ARBA" id="ARBA00022553"/>
    </source>
</evidence>
<keyword evidence="5" id="KW-0418">Kinase</keyword>
<dbReference type="RefSeq" id="WP_213641370.1">
    <property type="nucleotide sequence ID" value="NZ_JADPMV010000002.1"/>
</dbReference>
<dbReference type="Pfam" id="PF13185">
    <property type="entry name" value="GAF_2"/>
    <property type="match status" value="1"/>
</dbReference>
<keyword evidence="10" id="KW-1185">Reference proteome</keyword>
<dbReference type="CDD" id="cd00130">
    <property type="entry name" value="PAS"/>
    <property type="match status" value="2"/>
</dbReference>